<comment type="caution">
    <text evidence="3">The sequence shown here is derived from an EMBL/GenBank/DDBJ whole genome shotgun (WGS) entry which is preliminary data.</text>
</comment>
<gene>
    <name evidence="3" type="ORF">I9026_05725</name>
</gene>
<dbReference type="Gene3D" id="1.20.5.320">
    <property type="entry name" value="6-Phosphogluconate Dehydrogenase, domain 3"/>
    <property type="match status" value="1"/>
</dbReference>
<dbReference type="Pfam" id="PF01391">
    <property type="entry name" value="Collagen"/>
    <property type="match status" value="1"/>
</dbReference>
<dbReference type="Pfam" id="PF10651">
    <property type="entry name" value="BppU_N"/>
    <property type="match status" value="1"/>
</dbReference>
<dbReference type="InterPro" id="IPR008160">
    <property type="entry name" value="Collagen"/>
</dbReference>
<proteinExistence type="predicted"/>
<dbReference type="EMBL" id="JAEDAQ010000007">
    <property type="protein sequence ID" value="MBH9580868.1"/>
    <property type="molecule type" value="Genomic_DNA"/>
</dbReference>
<dbReference type="PANTHER" id="PTHR24023">
    <property type="entry name" value="COLLAGEN ALPHA"/>
    <property type="match status" value="1"/>
</dbReference>
<organism evidence="3 4">
    <name type="scientific">Staphylococcus felis</name>
    <dbReference type="NCBI Taxonomy" id="46127"/>
    <lineage>
        <taxon>Bacteria</taxon>
        <taxon>Bacillati</taxon>
        <taxon>Bacillota</taxon>
        <taxon>Bacilli</taxon>
        <taxon>Bacillales</taxon>
        <taxon>Staphylococcaceae</taxon>
        <taxon>Staphylococcus</taxon>
    </lineage>
</organism>
<dbReference type="InterPro" id="IPR050149">
    <property type="entry name" value="Collagen_superfamily"/>
</dbReference>
<keyword evidence="4" id="KW-1185">Reference proteome</keyword>
<evidence type="ECO:0000259" key="2">
    <source>
        <dbReference type="Pfam" id="PF10651"/>
    </source>
</evidence>
<feature type="region of interest" description="Disordered" evidence="1">
    <location>
        <begin position="181"/>
        <end position="269"/>
    </location>
</feature>
<dbReference type="InterPro" id="IPR018913">
    <property type="entry name" value="BppU_N"/>
</dbReference>
<protein>
    <submittedName>
        <fullName evidence="3">BppU family phage baseplate upper protein</fullName>
    </submittedName>
</protein>
<feature type="domain" description="BppU N-terminal" evidence="2">
    <location>
        <begin position="4"/>
        <end position="142"/>
    </location>
</feature>
<dbReference type="RefSeq" id="WP_198092680.1">
    <property type="nucleotide sequence ID" value="NZ_JAEDAQ010000007.1"/>
</dbReference>
<sequence>MIYKNKDIKVNINEKGVDISNIGANFFTKDINTASIRIAINWKGQSFNLSNSTLKPKLDLFCEDGSIFMDEPVKIILPEAGLMQYNVSESVIKHVGTVKAKLFLVNDNESVHVVSFTFNISDSGIDSVVTKEVSVNLIDDALIKILKDNKTSLLGEEFKQKVSNDAISYISDNIDIFKGEKGDMGIQGPIGETGIQGETGPRGPEGPPGLKGSQGDKGDPFTYNDFTEEQLASLKGETGPRGPEGPQGPPGETGPPGPKGEPGKDAIIPDMSNWQKTKVTLDNGTVLYNDNVDFNNPDDTLTTSGTYYVVSTNQPQGANKYGFATMIRRSGSTARLIYTPYNSVDTYIKLKPANSIWGGWQKVSNNISDTGWQNITLLNNVQNSSKTSHVSSYRVISQDNIKRVFIRLTLTNLPERGVIGRMPSEFVNYPVYASGSSTVAKTPPKITLDTNGEISYFPIGSDTYSSSDYLMCIVDWII</sequence>
<dbReference type="PANTHER" id="PTHR24023:SF1082">
    <property type="entry name" value="COLLAGEN TRIPLE HELIX REPEAT"/>
    <property type="match status" value="1"/>
</dbReference>
<evidence type="ECO:0000313" key="4">
    <source>
        <dbReference type="Proteomes" id="UP000597038"/>
    </source>
</evidence>
<evidence type="ECO:0000256" key="1">
    <source>
        <dbReference type="SAM" id="MobiDB-lite"/>
    </source>
</evidence>
<name>A0ABS0QNN3_9STAP</name>
<feature type="compositionally biased region" description="Pro residues" evidence="1">
    <location>
        <begin position="246"/>
        <end position="259"/>
    </location>
</feature>
<reference evidence="3 4" key="1">
    <citation type="submission" date="2020-12" db="EMBL/GenBank/DDBJ databases">
        <title>Genomic analysis of Staphylococcus felis from a cat with skin infection.</title>
        <authorList>
            <person name="Aslantas O."/>
            <person name="Keskin O."/>
            <person name="Buyukaltay K."/>
            <person name="Gullu Yucetepe A."/>
        </authorList>
    </citation>
    <scope>NUCLEOTIDE SEQUENCE [LARGE SCALE GENOMIC DNA]</scope>
    <source>
        <strain evidence="3 4">HARRANVET</strain>
    </source>
</reference>
<accession>A0ABS0QNN3</accession>
<dbReference type="Proteomes" id="UP000597038">
    <property type="component" value="Unassembled WGS sequence"/>
</dbReference>
<dbReference type="Gene3D" id="2.60.40.3350">
    <property type="match status" value="1"/>
</dbReference>
<evidence type="ECO:0000313" key="3">
    <source>
        <dbReference type="EMBL" id="MBH9580868.1"/>
    </source>
</evidence>
<dbReference type="CDD" id="cd19958">
    <property type="entry name" value="pyocin_knob"/>
    <property type="match status" value="1"/>
</dbReference>